<evidence type="ECO:0000259" key="1">
    <source>
        <dbReference type="Pfam" id="PF03184"/>
    </source>
</evidence>
<dbReference type="PANTHER" id="PTHR19303:SF57">
    <property type="entry name" value="HTH CENPB-TYPE DOMAIN-CONTAINING PROTEIN"/>
    <property type="match status" value="1"/>
</dbReference>
<sequence>MSVYQVATELGVARRTLRNWVTKRAQILAYRGNKKRMKLTPGGRPEVFPDPPGLLEFIHGLRDSERALTTIHMVTWVKRNQREWLVSYLVDKKPGCGYNSLLLLLQRFCKRHGNSRQQPGMSKRSQGDLKDTHDIFAAEFHREYRAHGAESVYNVDETGIYYDMPPNYIWAVRGGSSKISSGEKHSMRMTAVLTAKADGSKLPILFIMKGTPGGRIETSEFPTFPAGHSYAVQEKAWMDGRVWKSYLRTVLHDHIEEASVILVDNFDSHVSEASYKIINEELGRISAPYLQTQRRCASPLTSA</sequence>
<dbReference type="Pfam" id="PF03184">
    <property type="entry name" value="DDE_1"/>
    <property type="match status" value="1"/>
</dbReference>
<organism evidence="2 3">
    <name type="scientific">Aphanomyces astaci</name>
    <name type="common">Crayfish plague agent</name>
    <dbReference type="NCBI Taxonomy" id="112090"/>
    <lineage>
        <taxon>Eukaryota</taxon>
        <taxon>Sar</taxon>
        <taxon>Stramenopiles</taxon>
        <taxon>Oomycota</taxon>
        <taxon>Saprolegniomycetes</taxon>
        <taxon>Saprolegniales</taxon>
        <taxon>Verrucalvaceae</taxon>
        <taxon>Aphanomyces</taxon>
    </lineage>
</organism>
<comment type="caution">
    <text evidence="2">The sequence shown here is derived from an EMBL/GenBank/DDBJ whole genome shotgun (WGS) entry which is preliminary data.</text>
</comment>
<proteinExistence type="predicted"/>
<dbReference type="EMBL" id="VJMI01020531">
    <property type="protein sequence ID" value="KAF0704059.1"/>
    <property type="molecule type" value="Genomic_DNA"/>
</dbReference>
<dbReference type="Proteomes" id="UP000469452">
    <property type="component" value="Unassembled WGS sequence"/>
</dbReference>
<gene>
    <name evidence="2" type="ORF">AaE_015127</name>
</gene>
<dbReference type="PANTHER" id="PTHR19303">
    <property type="entry name" value="TRANSPOSON"/>
    <property type="match status" value="1"/>
</dbReference>
<name>A0A6A4Z388_APHAT</name>
<evidence type="ECO:0000313" key="2">
    <source>
        <dbReference type="EMBL" id="KAF0704059.1"/>
    </source>
</evidence>
<reference evidence="2 3" key="1">
    <citation type="submission" date="2019-06" db="EMBL/GenBank/DDBJ databases">
        <title>Genomics analysis of Aphanomyces spp. identifies a new class of oomycete effector associated with host adaptation.</title>
        <authorList>
            <person name="Gaulin E."/>
        </authorList>
    </citation>
    <scope>NUCLEOTIDE SEQUENCE [LARGE SCALE GENOMIC DNA]</scope>
    <source>
        <strain evidence="2 3">E</strain>
    </source>
</reference>
<dbReference type="InterPro" id="IPR004875">
    <property type="entry name" value="DDE_SF_endonuclease_dom"/>
</dbReference>
<dbReference type="GO" id="GO:0005634">
    <property type="term" value="C:nucleus"/>
    <property type="evidence" value="ECO:0007669"/>
    <property type="project" value="TreeGrafter"/>
</dbReference>
<dbReference type="VEuPathDB" id="FungiDB:H257_16815"/>
<protein>
    <recommendedName>
        <fullName evidence="1">DDE-1 domain-containing protein</fullName>
    </recommendedName>
</protein>
<dbReference type="InterPro" id="IPR050863">
    <property type="entry name" value="CenT-Element_Derived"/>
</dbReference>
<dbReference type="GO" id="GO:0003677">
    <property type="term" value="F:DNA binding"/>
    <property type="evidence" value="ECO:0007669"/>
    <property type="project" value="TreeGrafter"/>
</dbReference>
<feature type="domain" description="DDE-1" evidence="1">
    <location>
        <begin position="188"/>
        <end position="273"/>
    </location>
</feature>
<accession>A0A6A4Z388</accession>
<evidence type="ECO:0000313" key="3">
    <source>
        <dbReference type="Proteomes" id="UP000469452"/>
    </source>
</evidence>
<dbReference type="AlphaFoldDB" id="A0A6A4Z388"/>